<reference evidence="2" key="1">
    <citation type="journal article" date="2019" name="Beilstein J. Org. Chem.">
        <title>Nanangenines: drimane sesquiterpenoids as the dominant metabolite cohort of a novel Australian fungus, Aspergillus nanangensis.</title>
        <authorList>
            <person name="Lacey H.J."/>
            <person name="Gilchrist C.L.M."/>
            <person name="Crombie A."/>
            <person name="Kalaitzis J.A."/>
            <person name="Vuong D."/>
            <person name="Rutledge P.J."/>
            <person name="Turner P."/>
            <person name="Pitt J.I."/>
            <person name="Lacey E."/>
            <person name="Chooi Y.H."/>
            <person name="Piggott A.M."/>
        </authorList>
    </citation>
    <scope>NUCLEOTIDE SEQUENCE</scope>
    <source>
        <strain evidence="2">MST-FP2251</strain>
    </source>
</reference>
<dbReference type="SUPFAM" id="SSF51905">
    <property type="entry name" value="FAD/NAD(P)-binding domain"/>
    <property type="match status" value="1"/>
</dbReference>
<dbReference type="GO" id="GO:0004174">
    <property type="term" value="F:electron-transferring-flavoprotein dehydrogenase activity"/>
    <property type="evidence" value="ECO:0007669"/>
    <property type="project" value="TreeGrafter"/>
</dbReference>
<dbReference type="InterPro" id="IPR036188">
    <property type="entry name" value="FAD/NAD-bd_sf"/>
</dbReference>
<dbReference type="Pfam" id="PF07992">
    <property type="entry name" value="Pyr_redox_2"/>
    <property type="match status" value="1"/>
</dbReference>
<feature type="domain" description="FAD/NAD(P)-binding" evidence="1">
    <location>
        <begin position="14"/>
        <end position="328"/>
    </location>
</feature>
<evidence type="ECO:0000313" key="2">
    <source>
        <dbReference type="EMBL" id="KAF9885900.1"/>
    </source>
</evidence>
<protein>
    <recommendedName>
        <fullName evidence="1">FAD/NAD(P)-binding domain-containing protein</fullName>
    </recommendedName>
</protein>
<dbReference type="GO" id="GO:0050660">
    <property type="term" value="F:flavin adenine dinucleotide binding"/>
    <property type="evidence" value="ECO:0007669"/>
    <property type="project" value="TreeGrafter"/>
</dbReference>
<name>A0AAD4CG89_ASPNN</name>
<sequence length="411" mass="44945">MVSDDRAISLSRPFRVLIVGGSYSGLSAALTLLDLCNGRLARFNYTADAKPPNNQIPIHITLVDERDGFSLASESFASKTWIQFADIPALQSSNIQLIRGSVNSVNPREKIAHILDLKSNHAREEQYDFLIAGSGLRRAFPTVPQSLLKEQFLAEAKAHQRNIQNAREGVVVVGGGAVGVEVAAELKILEPWQKVTLVHSRDQLLSAEPLPDDFKERVCAVLREVGVEIILGQRVIATTASTTEGDRQIWQLTLADQTRVKAGHVINAVSKSVPTTSYLPQEAMDTEGYVPIRSSLQFPEGIPNADHHFAVGDIATWAAIKRCGGAMHMGYYAANNVHQLILSESLNVKPDFLHLADAPPVIGLALGDNAVSYTSADRTQHGKHLLELMFGDDMGHSICWNYMRLSEPCKA</sequence>
<dbReference type="InterPro" id="IPR023753">
    <property type="entry name" value="FAD/NAD-binding_dom"/>
</dbReference>
<dbReference type="Gene3D" id="3.50.50.60">
    <property type="entry name" value="FAD/NAD(P)-binding domain"/>
    <property type="match status" value="2"/>
</dbReference>
<organism evidence="2 3">
    <name type="scientific">Aspergillus nanangensis</name>
    <dbReference type="NCBI Taxonomy" id="2582783"/>
    <lineage>
        <taxon>Eukaryota</taxon>
        <taxon>Fungi</taxon>
        <taxon>Dikarya</taxon>
        <taxon>Ascomycota</taxon>
        <taxon>Pezizomycotina</taxon>
        <taxon>Eurotiomycetes</taxon>
        <taxon>Eurotiomycetidae</taxon>
        <taxon>Eurotiales</taxon>
        <taxon>Aspergillaceae</taxon>
        <taxon>Aspergillus</taxon>
        <taxon>Aspergillus subgen. Circumdati</taxon>
    </lineage>
</organism>
<proteinExistence type="predicted"/>
<accession>A0AAD4CG89</accession>
<keyword evidence="3" id="KW-1185">Reference proteome</keyword>
<dbReference type="PANTHER" id="PTHR43735">
    <property type="entry name" value="APOPTOSIS-INDUCING FACTOR 1"/>
    <property type="match status" value="1"/>
</dbReference>
<gene>
    <name evidence="2" type="ORF">FE257_012280</name>
</gene>
<dbReference type="Proteomes" id="UP001194746">
    <property type="component" value="Unassembled WGS sequence"/>
</dbReference>
<dbReference type="GO" id="GO:0005737">
    <property type="term" value="C:cytoplasm"/>
    <property type="evidence" value="ECO:0007669"/>
    <property type="project" value="TreeGrafter"/>
</dbReference>
<dbReference type="PRINTS" id="PR00368">
    <property type="entry name" value="FADPNR"/>
</dbReference>
<evidence type="ECO:0000259" key="1">
    <source>
        <dbReference type="Pfam" id="PF07992"/>
    </source>
</evidence>
<dbReference type="PANTHER" id="PTHR43735:SF24">
    <property type="entry name" value="NUCLEOTIDE-DISULPHIDE OXIDOREDUCTASE AMID-LIKE, PUTATIVE (AFU_ORTHOLOGUE AFUA_1G17180)-RELATED"/>
    <property type="match status" value="1"/>
</dbReference>
<evidence type="ECO:0000313" key="3">
    <source>
        <dbReference type="Proteomes" id="UP001194746"/>
    </source>
</evidence>
<dbReference type="EMBL" id="VCAU01000087">
    <property type="protein sequence ID" value="KAF9885900.1"/>
    <property type="molecule type" value="Genomic_DNA"/>
</dbReference>
<dbReference type="AlphaFoldDB" id="A0AAD4CG89"/>
<comment type="caution">
    <text evidence="2">The sequence shown here is derived from an EMBL/GenBank/DDBJ whole genome shotgun (WGS) entry which is preliminary data.</text>
</comment>
<reference evidence="2" key="2">
    <citation type="submission" date="2020-02" db="EMBL/GenBank/DDBJ databases">
        <authorList>
            <person name="Gilchrist C.L.M."/>
            <person name="Chooi Y.-H."/>
        </authorList>
    </citation>
    <scope>NUCLEOTIDE SEQUENCE</scope>
    <source>
        <strain evidence="2">MST-FP2251</strain>
    </source>
</reference>